<dbReference type="EMBL" id="JACCKB010000541">
    <property type="protein sequence ID" value="NYZ70477.1"/>
    <property type="molecule type" value="Genomic_DNA"/>
</dbReference>
<dbReference type="RefSeq" id="WP_219340381.1">
    <property type="nucleotide sequence ID" value="NZ_JACCKB010000541.1"/>
</dbReference>
<organism evidence="1 2">
    <name type="scientific">Spartinivicinus marinus</name>
    <dbReference type="NCBI Taxonomy" id="2994442"/>
    <lineage>
        <taxon>Bacteria</taxon>
        <taxon>Pseudomonadati</taxon>
        <taxon>Pseudomonadota</taxon>
        <taxon>Gammaproteobacteria</taxon>
        <taxon>Oceanospirillales</taxon>
        <taxon>Zooshikellaceae</taxon>
        <taxon>Spartinivicinus</taxon>
    </lineage>
</organism>
<comment type="caution">
    <text evidence="1">The sequence shown here is derived from an EMBL/GenBank/DDBJ whole genome shotgun (WGS) entry which is preliminary data.</text>
</comment>
<proteinExistence type="predicted"/>
<dbReference type="Gene3D" id="2.180.10.10">
    <property type="entry name" value="RHS repeat-associated core"/>
    <property type="match status" value="1"/>
</dbReference>
<keyword evidence="2" id="KW-1185">Reference proteome</keyword>
<sequence>ITKLQYDKLDRLRKRIDDAHKPPQQQEVTTWLYDKSYKGLLDKVTSAQTTQQFTYDSLLRHRFTTQTALGQQFTLETTYDSYSRPQKTIYPTGLTVEQVYNQHGYLTAITDGKAQHPKTYWKAEAVDNFGNTLYTACVGVSRLNGFNAIP</sequence>
<feature type="non-terminal residue" evidence="1">
    <location>
        <position position="1"/>
    </location>
</feature>
<accession>A0A853IMD2</accession>
<dbReference type="AlphaFoldDB" id="A0A853IMD2"/>
<dbReference type="Proteomes" id="UP000569732">
    <property type="component" value="Unassembled WGS sequence"/>
</dbReference>
<reference evidence="1 2" key="1">
    <citation type="submission" date="2020-07" db="EMBL/GenBank/DDBJ databases">
        <title>Endozoicomonas sp. nov., isolated from sediment.</title>
        <authorList>
            <person name="Gu T."/>
        </authorList>
    </citation>
    <scope>NUCLEOTIDE SEQUENCE [LARGE SCALE GENOMIC DNA]</scope>
    <source>
        <strain evidence="1 2">SM1973</strain>
    </source>
</reference>
<evidence type="ECO:0000313" key="1">
    <source>
        <dbReference type="EMBL" id="NYZ70477.1"/>
    </source>
</evidence>
<gene>
    <name evidence="1" type="ORF">H0A36_31175</name>
</gene>
<name>A0A853IMD2_9GAMM</name>
<evidence type="ECO:0000313" key="2">
    <source>
        <dbReference type="Proteomes" id="UP000569732"/>
    </source>
</evidence>
<protein>
    <submittedName>
        <fullName evidence="1">Uncharacterized protein</fullName>
    </submittedName>
</protein>